<dbReference type="GO" id="GO:0006310">
    <property type="term" value="P:DNA recombination"/>
    <property type="evidence" value="ECO:0007669"/>
    <property type="project" value="UniProtKB-KW"/>
</dbReference>
<dbReference type="AlphaFoldDB" id="A0A516SL22"/>
<gene>
    <name evidence="2" type="ORF">FNU76_22085</name>
</gene>
<name>A0A516SL22_9NEIS</name>
<dbReference type="EMBL" id="CP041730">
    <property type="protein sequence ID" value="QDQ28823.1"/>
    <property type="molecule type" value="Genomic_DNA"/>
</dbReference>
<evidence type="ECO:0000313" key="3">
    <source>
        <dbReference type="Proteomes" id="UP000317550"/>
    </source>
</evidence>
<dbReference type="InterPro" id="IPR013762">
    <property type="entry name" value="Integrase-like_cat_sf"/>
</dbReference>
<dbReference type="InterPro" id="IPR011010">
    <property type="entry name" value="DNA_brk_join_enz"/>
</dbReference>
<evidence type="ECO:0000313" key="2">
    <source>
        <dbReference type="EMBL" id="QDQ28823.1"/>
    </source>
</evidence>
<dbReference type="SUPFAM" id="SSF56349">
    <property type="entry name" value="DNA breaking-rejoining enzymes"/>
    <property type="match status" value="1"/>
</dbReference>
<proteinExistence type="predicted"/>
<accession>A0A516SL22</accession>
<dbReference type="GO" id="GO:0015074">
    <property type="term" value="P:DNA integration"/>
    <property type="evidence" value="ECO:0007669"/>
    <property type="project" value="InterPro"/>
</dbReference>
<evidence type="ECO:0000256" key="1">
    <source>
        <dbReference type="ARBA" id="ARBA00023172"/>
    </source>
</evidence>
<dbReference type="Gene3D" id="1.10.443.10">
    <property type="entry name" value="Intergrase catalytic core"/>
    <property type="match status" value="1"/>
</dbReference>
<dbReference type="GO" id="GO:0003677">
    <property type="term" value="F:DNA binding"/>
    <property type="evidence" value="ECO:0007669"/>
    <property type="project" value="InterPro"/>
</dbReference>
<protein>
    <submittedName>
        <fullName evidence="2">DNA recombinase</fullName>
    </submittedName>
</protein>
<keyword evidence="3" id="KW-1185">Reference proteome</keyword>
<dbReference type="Proteomes" id="UP000317550">
    <property type="component" value="Chromosome"/>
</dbReference>
<sequence>MILRRWTDRGGLDGPLAAHSLRSGFFTSAAEHGDSLQRIIEVTLQTDPRTVLGYTRRSEMFRDHAGERFL</sequence>
<organism evidence="2 3">
    <name type="scientific">Chitinimonas arctica</name>
    <dbReference type="NCBI Taxonomy" id="2594795"/>
    <lineage>
        <taxon>Bacteria</taxon>
        <taxon>Pseudomonadati</taxon>
        <taxon>Pseudomonadota</taxon>
        <taxon>Betaproteobacteria</taxon>
        <taxon>Neisseriales</taxon>
        <taxon>Chitinibacteraceae</taxon>
        <taxon>Chitinimonas</taxon>
    </lineage>
</organism>
<reference evidence="3" key="1">
    <citation type="submission" date="2019-07" db="EMBL/GenBank/DDBJ databases">
        <title>Chitinimonas sp. nov., isolated from Ny-Alesund, arctica soil.</title>
        <authorList>
            <person name="Xu Q."/>
            <person name="Peng F."/>
        </authorList>
    </citation>
    <scope>NUCLEOTIDE SEQUENCE [LARGE SCALE GENOMIC DNA]</scope>
    <source>
        <strain evidence="3">R3-44</strain>
    </source>
</reference>
<dbReference type="OrthoDB" id="9815875at2"/>
<keyword evidence="1" id="KW-0233">DNA recombination</keyword>
<dbReference type="KEGG" id="cari:FNU76_22085"/>